<dbReference type="InterPro" id="IPR004559">
    <property type="entry name" value="HemW-like"/>
</dbReference>
<evidence type="ECO:0000256" key="2">
    <source>
        <dbReference type="RuleBase" id="RU364116"/>
    </source>
</evidence>
<dbReference type="InterPro" id="IPR058240">
    <property type="entry name" value="rSAM_sf"/>
</dbReference>
<dbReference type="GO" id="GO:0006779">
    <property type="term" value="P:porphyrin-containing compound biosynthetic process"/>
    <property type="evidence" value="ECO:0007669"/>
    <property type="project" value="InterPro"/>
</dbReference>
<dbReference type="GO" id="GO:0046872">
    <property type="term" value="F:metal ion binding"/>
    <property type="evidence" value="ECO:0007669"/>
    <property type="project" value="UniProtKB-UniRule"/>
</dbReference>
<keyword evidence="2" id="KW-0949">S-adenosyl-L-methionine</keyword>
<evidence type="ECO:0000259" key="3">
    <source>
        <dbReference type="PROSITE" id="PS51918"/>
    </source>
</evidence>
<name>A0A923PP45_9BACT</name>
<organism evidence="4 5">
    <name type="scientific">Neolewinella lacunae</name>
    <dbReference type="NCBI Taxonomy" id="1517758"/>
    <lineage>
        <taxon>Bacteria</taxon>
        <taxon>Pseudomonadati</taxon>
        <taxon>Bacteroidota</taxon>
        <taxon>Saprospiria</taxon>
        <taxon>Saprospirales</taxon>
        <taxon>Lewinellaceae</taxon>
        <taxon>Neolewinella</taxon>
    </lineage>
</organism>
<dbReference type="CDD" id="cd01335">
    <property type="entry name" value="Radical_SAM"/>
    <property type="match status" value="1"/>
</dbReference>
<dbReference type="SUPFAM" id="SSF102114">
    <property type="entry name" value="Radical SAM enzymes"/>
    <property type="match status" value="1"/>
</dbReference>
<comment type="similarity">
    <text evidence="1">Belongs to the anaerobic coproporphyrinogen-III oxidase family. HemW subfamily.</text>
</comment>
<dbReference type="Pfam" id="PF06969">
    <property type="entry name" value="HemN_C"/>
    <property type="match status" value="1"/>
</dbReference>
<dbReference type="PANTHER" id="PTHR13932">
    <property type="entry name" value="COPROPORPHYRINIGEN III OXIDASE"/>
    <property type="match status" value="1"/>
</dbReference>
<keyword evidence="2" id="KW-0411">Iron-sulfur</keyword>
<dbReference type="InterPro" id="IPR007197">
    <property type="entry name" value="rSAM"/>
</dbReference>
<keyword evidence="2" id="KW-0963">Cytoplasm</keyword>
<comment type="subcellular location">
    <subcellularLocation>
        <location evidence="2">Cytoplasm</location>
    </subcellularLocation>
</comment>
<dbReference type="PROSITE" id="PS51918">
    <property type="entry name" value="RADICAL_SAM"/>
    <property type="match status" value="1"/>
</dbReference>
<evidence type="ECO:0000313" key="4">
    <source>
        <dbReference type="EMBL" id="MBC6996291.1"/>
    </source>
</evidence>
<dbReference type="InterPro" id="IPR034505">
    <property type="entry name" value="Coproporphyrinogen-III_oxidase"/>
</dbReference>
<keyword evidence="2" id="KW-0349">Heme</keyword>
<dbReference type="GO" id="GO:0051539">
    <property type="term" value="F:4 iron, 4 sulfur cluster binding"/>
    <property type="evidence" value="ECO:0007669"/>
    <property type="project" value="UniProtKB-UniRule"/>
</dbReference>
<dbReference type="EMBL" id="JACSIT010000152">
    <property type="protein sequence ID" value="MBC6996291.1"/>
    <property type="molecule type" value="Genomic_DNA"/>
</dbReference>
<keyword evidence="5" id="KW-1185">Reference proteome</keyword>
<dbReference type="InterPro" id="IPR010723">
    <property type="entry name" value="HemN_C"/>
</dbReference>
<dbReference type="NCBIfam" id="TIGR00539">
    <property type="entry name" value="hemN_rel"/>
    <property type="match status" value="1"/>
</dbReference>
<keyword evidence="2" id="KW-0143">Chaperone</keyword>
<dbReference type="SFLD" id="SFLDS00029">
    <property type="entry name" value="Radical_SAM"/>
    <property type="match status" value="1"/>
</dbReference>
<keyword evidence="2" id="KW-0408">Iron</keyword>
<dbReference type="Proteomes" id="UP000650081">
    <property type="component" value="Unassembled WGS sequence"/>
</dbReference>
<dbReference type="Gene3D" id="3.80.30.20">
    <property type="entry name" value="tm_1862 like domain"/>
    <property type="match status" value="1"/>
</dbReference>
<evidence type="ECO:0000256" key="1">
    <source>
        <dbReference type="ARBA" id="ARBA00006100"/>
    </source>
</evidence>
<dbReference type="InterPro" id="IPR006638">
    <property type="entry name" value="Elp3/MiaA/NifB-like_rSAM"/>
</dbReference>
<protein>
    <recommendedName>
        <fullName evidence="2">Heme chaperone HemW</fullName>
    </recommendedName>
</protein>
<gene>
    <name evidence="4" type="primary">hemW</name>
    <name evidence="4" type="ORF">H9S92_19125</name>
</gene>
<dbReference type="InterPro" id="IPR023404">
    <property type="entry name" value="rSAM_horseshoe"/>
</dbReference>
<comment type="function">
    <text evidence="2">Probably acts as a heme chaperone, transferring heme to an unknown acceptor. Binds one molecule of heme per monomer, possibly covalently. Binds 1 [4Fe-4S] cluster. The cluster is coordinated with 3 cysteines and an exchangeable S-adenosyl-L-methionine.</text>
</comment>
<proteinExistence type="inferred from homology"/>
<reference evidence="4" key="1">
    <citation type="submission" date="2020-08" db="EMBL/GenBank/DDBJ databases">
        <title>Lewinella bacteria from marine environments.</title>
        <authorList>
            <person name="Zhong Y."/>
        </authorList>
    </citation>
    <scope>NUCLEOTIDE SEQUENCE</scope>
    <source>
        <strain evidence="4">KCTC 42187</strain>
    </source>
</reference>
<sequence>MLAPQPPKGEERGEVWPHAESLPAAYLALPPTVFMLYLHIPFCKQACSYCNFHFSTSMKTRPAVLEGIRRELRLLRAFLPAEPVPSVYFGGGTPSLLTGEELDSIFTVLYEAGYLSAGAPAEITLEANPDDLTDAAIARLAASPVNRLSIGIQSFFEADLRFMNRAHSAAEAQVVVDKVAAAGFTDLSIDLIYGGQTTSDAMWEENLRRATASGVNHLSAYALTVEPKTALGRQVATGQVGDTDEEKFARHFHLLVDHLAAAGYAHYELSNFCRPGHVSRHNSGYWSGRAYLGVGPGAHSFDGQRRRRWNVSNNARYAKVWAEINDPADFTAATGLLYEEEQLSLADRYNEYIMTGLRRSEGVDTDRLAEQFGPELAGHFVRSQAQNLAAGYFQAEAGPSYRLTRAGLMRADGIAADGFWVADDPERA</sequence>
<dbReference type="GO" id="GO:0004109">
    <property type="term" value="F:coproporphyrinogen oxidase activity"/>
    <property type="evidence" value="ECO:0007669"/>
    <property type="project" value="InterPro"/>
</dbReference>
<dbReference type="PANTHER" id="PTHR13932:SF5">
    <property type="entry name" value="RADICAL S-ADENOSYL METHIONINE DOMAIN-CONTAINING PROTEIN 1, MITOCHONDRIAL"/>
    <property type="match status" value="1"/>
</dbReference>
<dbReference type="Pfam" id="PF04055">
    <property type="entry name" value="Radical_SAM"/>
    <property type="match status" value="1"/>
</dbReference>
<evidence type="ECO:0000313" key="5">
    <source>
        <dbReference type="Proteomes" id="UP000650081"/>
    </source>
</evidence>
<dbReference type="SMART" id="SM00729">
    <property type="entry name" value="Elp3"/>
    <property type="match status" value="1"/>
</dbReference>
<dbReference type="SFLD" id="SFLDF00562">
    <property type="entry name" value="HemN-like__clustered_with_heat"/>
    <property type="match status" value="1"/>
</dbReference>
<dbReference type="GO" id="GO:0005737">
    <property type="term" value="C:cytoplasm"/>
    <property type="evidence" value="ECO:0007669"/>
    <property type="project" value="UniProtKB-SubCell"/>
</dbReference>
<dbReference type="AlphaFoldDB" id="A0A923PP45"/>
<feature type="domain" description="Radical SAM core" evidence="3">
    <location>
        <begin position="28"/>
        <end position="265"/>
    </location>
</feature>
<dbReference type="SFLD" id="SFLDG01065">
    <property type="entry name" value="anaerobic_coproporphyrinogen-I"/>
    <property type="match status" value="1"/>
</dbReference>
<keyword evidence="2" id="KW-0004">4Fe-4S</keyword>
<keyword evidence="2" id="KW-0479">Metal-binding</keyword>
<comment type="caution">
    <text evidence="4">The sequence shown here is derived from an EMBL/GenBank/DDBJ whole genome shotgun (WGS) entry which is preliminary data.</text>
</comment>
<accession>A0A923PP45</accession>